<dbReference type="EMBL" id="JAENHO010000012">
    <property type="protein sequence ID" value="MBL7259953.1"/>
    <property type="molecule type" value="Genomic_DNA"/>
</dbReference>
<dbReference type="Proteomes" id="UP000598996">
    <property type="component" value="Unassembled WGS sequence"/>
</dbReference>
<evidence type="ECO:0000256" key="4">
    <source>
        <dbReference type="PROSITE-ProRule" id="PRU00050"/>
    </source>
</evidence>
<dbReference type="PANTHER" id="PTHR42872">
    <property type="entry name" value="PROTEIN-GLUTAMATE METHYLESTERASE/PROTEIN-GLUTAMINE GLUTAMINASE"/>
    <property type="match status" value="1"/>
</dbReference>
<feature type="active site" evidence="4">
    <location>
        <position position="16"/>
    </location>
</feature>
<dbReference type="CDD" id="cd16433">
    <property type="entry name" value="CheB"/>
    <property type="match status" value="1"/>
</dbReference>
<dbReference type="Gene3D" id="3.40.50.180">
    <property type="entry name" value="Methylesterase CheB, C-terminal domain"/>
    <property type="match status" value="1"/>
</dbReference>
<feature type="active site" evidence="4">
    <location>
        <position position="135"/>
    </location>
</feature>
<keyword evidence="4" id="KW-0145">Chemotaxis</keyword>
<dbReference type="InterPro" id="IPR035909">
    <property type="entry name" value="CheB_C"/>
</dbReference>
<feature type="domain" description="CheB-type methylesterase" evidence="5">
    <location>
        <begin position="4"/>
        <end position="193"/>
    </location>
</feature>
<evidence type="ECO:0000256" key="2">
    <source>
        <dbReference type="ARBA" id="ARBA00039140"/>
    </source>
</evidence>
<dbReference type="PROSITE" id="PS50122">
    <property type="entry name" value="CHEB"/>
    <property type="match status" value="1"/>
</dbReference>
<organism evidence="6 7">
    <name type="scientific">Paractinoplanes lichenicola</name>
    <dbReference type="NCBI Taxonomy" id="2802976"/>
    <lineage>
        <taxon>Bacteria</taxon>
        <taxon>Bacillati</taxon>
        <taxon>Actinomycetota</taxon>
        <taxon>Actinomycetes</taxon>
        <taxon>Micromonosporales</taxon>
        <taxon>Micromonosporaceae</taxon>
        <taxon>Paractinoplanes</taxon>
    </lineage>
</organism>
<keyword evidence="1 4" id="KW-0378">Hydrolase</keyword>
<evidence type="ECO:0000313" key="6">
    <source>
        <dbReference type="EMBL" id="MBL7259953.1"/>
    </source>
</evidence>
<dbReference type="PANTHER" id="PTHR42872:SF6">
    <property type="entry name" value="PROTEIN-GLUTAMATE METHYLESTERASE_PROTEIN-GLUTAMINE GLUTAMINASE"/>
    <property type="match status" value="1"/>
</dbReference>
<accession>A0ABS1W067</accession>
<evidence type="ECO:0000313" key="7">
    <source>
        <dbReference type="Proteomes" id="UP000598996"/>
    </source>
</evidence>
<dbReference type="Pfam" id="PF01339">
    <property type="entry name" value="CheB_methylest"/>
    <property type="match status" value="1"/>
</dbReference>
<protein>
    <recommendedName>
        <fullName evidence="2">protein-glutamate methylesterase</fullName>
        <ecNumber evidence="2">3.1.1.61</ecNumber>
    </recommendedName>
</protein>
<keyword evidence="7" id="KW-1185">Reference proteome</keyword>
<evidence type="ECO:0000256" key="1">
    <source>
        <dbReference type="ARBA" id="ARBA00022801"/>
    </source>
</evidence>
<evidence type="ECO:0000259" key="5">
    <source>
        <dbReference type="PROSITE" id="PS50122"/>
    </source>
</evidence>
<gene>
    <name evidence="6" type="ORF">JKJ07_37090</name>
</gene>
<dbReference type="PIRSF" id="PIRSF036461">
    <property type="entry name" value="Chmtx_methlestr"/>
    <property type="match status" value="1"/>
</dbReference>
<name>A0ABS1W067_9ACTN</name>
<evidence type="ECO:0000256" key="3">
    <source>
        <dbReference type="ARBA" id="ARBA00048267"/>
    </source>
</evidence>
<dbReference type="EC" id="3.1.1.61" evidence="2"/>
<dbReference type="RefSeq" id="WP_202996639.1">
    <property type="nucleotide sequence ID" value="NZ_JAENHO010000012.1"/>
</dbReference>
<feature type="active site" evidence="4">
    <location>
        <position position="43"/>
    </location>
</feature>
<dbReference type="InterPro" id="IPR011247">
    <property type="entry name" value="Chemotax_prot-Glu_Me-esterase"/>
</dbReference>
<comment type="caution">
    <text evidence="6">The sequence shown here is derived from an EMBL/GenBank/DDBJ whole genome shotgun (WGS) entry which is preliminary data.</text>
</comment>
<dbReference type="InterPro" id="IPR000673">
    <property type="entry name" value="Sig_transdc_resp-reg_Me-estase"/>
</dbReference>
<proteinExistence type="predicted"/>
<reference evidence="6 7" key="1">
    <citation type="submission" date="2021-01" db="EMBL/GenBank/DDBJ databases">
        <title>Actinoplanes sp. nov. LDG1-01 isolated from lichen.</title>
        <authorList>
            <person name="Saeng-In P."/>
            <person name="Phongsopitanun W."/>
            <person name="Kanchanasin P."/>
            <person name="Yuki M."/>
            <person name="Kudo T."/>
            <person name="Ohkuma M."/>
            <person name="Tanasupawat S."/>
        </authorList>
    </citation>
    <scope>NUCLEOTIDE SEQUENCE [LARGE SCALE GENOMIC DNA]</scope>
    <source>
        <strain evidence="6 7">LDG1-01</strain>
    </source>
</reference>
<sequence>MTDAAGRRDLVVLGGSAGGVEALSAVVAGLPADLPAAVLIALHMPAQSPSNLAAILGRSGSLPVSVAEDGAQLRPGHVWVAVPGRHLLVRDGHMLLSGAPKQNRARPSIDALFRSAARWRGARTVAVVLSGNLDDGAVGLAAVDAAGGACIVQDPGTAICPGMPQSALDVVPHAVALPVAEIGRGIQTLLGEPVPAAAPSPDADLIAETDMAEHKLEISERRQPGRPAALSCPDCSGGMNIVESGAAVHYTCHIGHIWSPQSLVAAQQDKIEQGLWTALSILEEQARVYDDLAARGAGGISVNHQRAAADEIRGAADVIRKHFPDIVLEN</sequence>
<dbReference type="SUPFAM" id="SSF52738">
    <property type="entry name" value="Methylesterase CheB, C-terminal domain"/>
    <property type="match status" value="1"/>
</dbReference>
<comment type="catalytic activity">
    <reaction evidence="3">
        <text>[protein]-L-glutamate 5-O-methyl ester + H2O = L-glutamyl-[protein] + methanol + H(+)</text>
        <dbReference type="Rhea" id="RHEA:23236"/>
        <dbReference type="Rhea" id="RHEA-COMP:10208"/>
        <dbReference type="Rhea" id="RHEA-COMP:10311"/>
        <dbReference type="ChEBI" id="CHEBI:15377"/>
        <dbReference type="ChEBI" id="CHEBI:15378"/>
        <dbReference type="ChEBI" id="CHEBI:17790"/>
        <dbReference type="ChEBI" id="CHEBI:29973"/>
        <dbReference type="ChEBI" id="CHEBI:82795"/>
        <dbReference type="EC" id="3.1.1.61"/>
    </reaction>
</comment>